<gene>
    <name evidence="2" type="ORF">SCF082_LOCUS41288</name>
</gene>
<accession>A0ABP0QGG7</accession>
<protein>
    <submittedName>
        <fullName evidence="2">Uncharacterized protein</fullName>
    </submittedName>
</protein>
<evidence type="ECO:0000313" key="3">
    <source>
        <dbReference type="Proteomes" id="UP001642464"/>
    </source>
</evidence>
<proteinExistence type="predicted"/>
<feature type="non-terminal residue" evidence="2">
    <location>
        <position position="1"/>
    </location>
</feature>
<feature type="region of interest" description="Disordered" evidence="1">
    <location>
        <begin position="24"/>
        <end position="62"/>
    </location>
</feature>
<organism evidence="2 3">
    <name type="scientific">Durusdinium trenchii</name>
    <dbReference type="NCBI Taxonomy" id="1381693"/>
    <lineage>
        <taxon>Eukaryota</taxon>
        <taxon>Sar</taxon>
        <taxon>Alveolata</taxon>
        <taxon>Dinophyceae</taxon>
        <taxon>Suessiales</taxon>
        <taxon>Symbiodiniaceae</taxon>
        <taxon>Durusdinium</taxon>
    </lineage>
</organism>
<evidence type="ECO:0000313" key="2">
    <source>
        <dbReference type="EMBL" id="CAK9087329.1"/>
    </source>
</evidence>
<dbReference type="EMBL" id="CAXAMM010039569">
    <property type="protein sequence ID" value="CAK9087329.1"/>
    <property type="molecule type" value="Genomic_DNA"/>
</dbReference>
<evidence type="ECO:0000256" key="1">
    <source>
        <dbReference type="SAM" id="MobiDB-lite"/>
    </source>
</evidence>
<sequence length="174" mass="19084">EVSGISPDPNLAEKLDKLKHLAETQQKQKATRNEKRVTSLQKKKATLESKPPTTTTTGELNQVKKELEKLAEEAERMDADGFAFSKFMPLTRMMTEDESTRKSARAKALANAVSVAEGGSEGVSQQDVSRVVGLQAAKVRAAEQVGITLTSSKQKQKTDKNLKDIFKMASHVLK</sequence>
<name>A0ABP0QGG7_9DINO</name>
<reference evidence="2 3" key="1">
    <citation type="submission" date="2024-02" db="EMBL/GenBank/DDBJ databases">
        <authorList>
            <person name="Chen Y."/>
            <person name="Shah S."/>
            <person name="Dougan E. K."/>
            <person name="Thang M."/>
            <person name="Chan C."/>
        </authorList>
    </citation>
    <scope>NUCLEOTIDE SEQUENCE [LARGE SCALE GENOMIC DNA]</scope>
</reference>
<comment type="caution">
    <text evidence="2">The sequence shown here is derived from an EMBL/GenBank/DDBJ whole genome shotgun (WGS) entry which is preliminary data.</text>
</comment>
<keyword evidence="3" id="KW-1185">Reference proteome</keyword>
<dbReference type="Proteomes" id="UP001642464">
    <property type="component" value="Unassembled WGS sequence"/>
</dbReference>